<name>A0ABU0GDF9_9HYPH</name>
<reference evidence="4 5" key="1">
    <citation type="submission" date="2023-07" db="EMBL/GenBank/DDBJ databases">
        <title>Genomic Encyclopedia of Type Strains, Phase IV (KMG-IV): sequencing the most valuable type-strain genomes for metagenomic binning, comparative biology and taxonomic classification.</title>
        <authorList>
            <person name="Goeker M."/>
        </authorList>
    </citation>
    <scope>NUCLEOTIDE SEQUENCE [LARGE SCALE GENOMIC DNA]</scope>
    <source>
        <strain evidence="4 5">DSM 1111</strain>
    </source>
</reference>
<proteinExistence type="predicted"/>
<keyword evidence="5" id="KW-1185">Reference proteome</keyword>
<evidence type="ECO:0000259" key="3">
    <source>
        <dbReference type="PROSITE" id="PS51186"/>
    </source>
</evidence>
<dbReference type="Gene3D" id="3.40.630.30">
    <property type="match status" value="1"/>
</dbReference>
<keyword evidence="2" id="KW-0012">Acyltransferase</keyword>
<evidence type="ECO:0000256" key="1">
    <source>
        <dbReference type="ARBA" id="ARBA00022679"/>
    </source>
</evidence>
<sequence>MLVRTASLLDFEAIRNVELAAFETLRAAGAVSGPAEASSDEELKLYFDNGLLFVATDVSGAVIGYCGGYVADDCVHVGEMDVHPDWQRRGLGRRLLSTVIDEAKLRNLERLTLTTDRFAPFNAPFYETMGLAIVERSQLSPRLHAILEAEIRKGLGPERRVAMTMHL</sequence>
<gene>
    <name evidence="4" type="ORF">J2045_004444</name>
</gene>
<dbReference type="InterPro" id="IPR016181">
    <property type="entry name" value="Acyl_CoA_acyltransferase"/>
</dbReference>
<evidence type="ECO:0000313" key="4">
    <source>
        <dbReference type="EMBL" id="MDQ0423392.1"/>
    </source>
</evidence>
<protein>
    <submittedName>
        <fullName evidence="4">GNAT superfamily N-acetyltransferase</fullName>
    </submittedName>
</protein>
<dbReference type="CDD" id="cd04301">
    <property type="entry name" value="NAT_SF"/>
    <property type="match status" value="1"/>
</dbReference>
<dbReference type="SUPFAM" id="SSF55729">
    <property type="entry name" value="Acyl-CoA N-acyltransferases (Nat)"/>
    <property type="match status" value="1"/>
</dbReference>
<dbReference type="EMBL" id="JAUSUW010000019">
    <property type="protein sequence ID" value="MDQ0423392.1"/>
    <property type="molecule type" value="Genomic_DNA"/>
</dbReference>
<feature type="domain" description="N-acetyltransferase" evidence="3">
    <location>
        <begin position="1"/>
        <end position="153"/>
    </location>
</feature>
<evidence type="ECO:0000256" key="2">
    <source>
        <dbReference type="ARBA" id="ARBA00023315"/>
    </source>
</evidence>
<dbReference type="Pfam" id="PF00583">
    <property type="entry name" value="Acetyltransf_1"/>
    <property type="match status" value="1"/>
</dbReference>
<dbReference type="Proteomes" id="UP001238496">
    <property type="component" value="Unassembled WGS sequence"/>
</dbReference>
<comment type="caution">
    <text evidence="4">The sequence shown here is derived from an EMBL/GenBank/DDBJ whole genome shotgun (WGS) entry which is preliminary data.</text>
</comment>
<evidence type="ECO:0000313" key="5">
    <source>
        <dbReference type="Proteomes" id="UP001238496"/>
    </source>
</evidence>
<dbReference type="PROSITE" id="PS51186">
    <property type="entry name" value="GNAT"/>
    <property type="match status" value="1"/>
</dbReference>
<organism evidence="4 5">
    <name type="scientific">Peteryoungia aggregata LMG 23059</name>
    <dbReference type="NCBI Taxonomy" id="1368425"/>
    <lineage>
        <taxon>Bacteria</taxon>
        <taxon>Pseudomonadati</taxon>
        <taxon>Pseudomonadota</taxon>
        <taxon>Alphaproteobacteria</taxon>
        <taxon>Hyphomicrobiales</taxon>
        <taxon>Rhizobiaceae</taxon>
        <taxon>Peteryoungia</taxon>
    </lineage>
</organism>
<dbReference type="InterPro" id="IPR000182">
    <property type="entry name" value="GNAT_dom"/>
</dbReference>
<dbReference type="PANTHER" id="PTHR43877">
    <property type="entry name" value="AMINOALKYLPHOSPHONATE N-ACETYLTRANSFERASE-RELATED-RELATED"/>
    <property type="match status" value="1"/>
</dbReference>
<dbReference type="RefSeq" id="WP_307377202.1">
    <property type="nucleotide sequence ID" value="NZ_JAUSUW010000019.1"/>
</dbReference>
<keyword evidence="1" id="KW-0808">Transferase</keyword>
<accession>A0ABU0GDF9</accession>
<dbReference type="InterPro" id="IPR050832">
    <property type="entry name" value="Bact_Acetyltransf"/>
</dbReference>